<reference evidence="2" key="1">
    <citation type="submission" date="2021-02" db="EMBL/GenBank/DDBJ databases">
        <authorList>
            <person name="Dougan E. K."/>
            <person name="Rhodes N."/>
            <person name="Thang M."/>
            <person name="Chan C."/>
        </authorList>
    </citation>
    <scope>NUCLEOTIDE SEQUENCE</scope>
</reference>
<name>A0A813HS89_POLGL</name>
<keyword evidence="3" id="KW-1185">Reference proteome</keyword>
<feature type="region of interest" description="Disordered" evidence="1">
    <location>
        <begin position="163"/>
        <end position="193"/>
    </location>
</feature>
<dbReference type="Proteomes" id="UP000654075">
    <property type="component" value="Unassembled WGS sequence"/>
</dbReference>
<proteinExistence type="predicted"/>
<evidence type="ECO:0000256" key="1">
    <source>
        <dbReference type="SAM" id="MobiDB-lite"/>
    </source>
</evidence>
<evidence type="ECO:0000313" key="2">
    <source>
        <dbReference type="EMBL" id="CAE8640608.1"/>
    </source>
</evidence>
<accession>A0A813HS89</accession>
<evidence type="ECO:0000313" key="3">
    <source>
        <dbReference type="Proteomes" id="UP000654075"/>
    </source>
</evidence>
<protein>
    <submittedName>
        <fullName evidence="2">Uncharacterized protein</fullName>
    </submittedName>
</protein>
<dbReference type="OrthoDB" id="444299at2759"/>
<dbReference type="EMBL" id="CAJNNV010032647">
    <property type="protein sequence ID" value="CAE8640608.1"/>
    <property type="molecule type" value="Genomic_DNA"/>
</dbReference>
<dbReference type="AlphaFoldDB" id="A0A813HS89"/>
<comment type="caution">
    <text evidence="2">The sequence shown here is derived from an EMBL/GenBank/DDBJ whole genome shotgun (WGS) entry which is preliminary data.</text>
</comment>
<organism evidence="2 3">
    <name type="scientific">Polarella glacialis</name>
    <name type="common">Dinoflagellate</name>
    <dbReference type="NCBI Taxonomy" id="89957"/>
    <lineage>
        <taxon>Eukaryota</taxon>
        <taxon>Sar</taxon>
        <taxon>Alveolata</taxon>
        <taxon>Dinophyceae</taxon>
        <taxon>Suessiales</taxon>
        <taxon>Suessiaceae</taxon>
        <taxon>Polarella</taxon>
    </lineage>
</organism>
<gene>
    <name evidence="2" type="ORF">PGLA1383_LOCUS55424</name>
</gene>
<sequence>MGKKRKKELQEEGPPDASLAEINQVLLSNPKQLFAPVASGYDGAKLALELLEAAATQLLRRKGWFRDVRLRRSADAFMKSSKLHQRASARLEDGKGFEKPTPAQMAQYEEDLAKHLESVKGKIGSVPMNVPREISLKTSGPGKVIGAKLKELKERAVALDKNPRSVIKASVQKKRKGKALASKAPKAAGDDDL</sequence>